<evidence type="ECO:0000313" key="2">
    <source>
        <dbReference type="EMBL" id="GBP70234.1"/>
    </source>
</evidence>
<dbReference type="Proteomes" id="UP000299102">
    <property type="component" value="Unassembled WGS sequence"/>
</dbReference>
<gene>
    <name evidence="2" type="ORF">EVAR_7501_1</name>
</gene>
<reference evidence="2 3" key="1">
    <citation type="journal article" date="2019" name="Commun. Biol.">
        <title>The bagworm genome reveals a unique fibroin gene that provides high tensile strength.</title>
        <authorList>
            <person name="Kono N."/>
            <person name="Nakamura H."/>
            <person name="Ohtoshi R."/>
            <person name="Tomita M."/>
            <person name="Numata K."/>
            <person name="Arakawa K."/>
        </authorList>
    </citation>
    <scope>NUCLEOTIDE SEQUENCE [LARGE SCALE GENOMIC DNA]</scope>
</reference>
<proteinExistence type="predicted"/>
<evidence type="ECO:0000313" key="3">
    <source>
        <dbReference type="Proteomes" id="UP000299102"/>
    </source>
</evidence>
<comment type="caution">
    <text evidence="2">The sequence shown here is derived from an EMBL/GenBank/DDBJ whole genome shotgun (WGS) entry which is preliminary data.</text>
</comment>
<dbReference type="AlphaFoldDB" id="A0A4C1Y5H8"/>
<accession>A0A4C1Y5H8</accession>
<dbReference type="EMBL" id="BGZK01001067">
    <property type="protein sequence ID" value="GBP70234.1"/>
    <property type="molecule type" value="Genomic_DNA"/>
</dbReference>
<evidence type="ECO:0000256" key="1">
    <source>
        <dbReference type="SAM" id="MobiDB-lite"/>
    </source>
</evidence>
<sequence>MKILMGVSEEREIRKIVHWKSLVSAYPYRKWAPVTGYARRSLAQRKYSVIEAATTVRSSDGSRGAPPPPGRAAVGGGVRATSAAGPRPLSRLMAPINNGVGNAEKAGGAGSSPRRQRGRALIPPSAAFGFC</sequence>
<keyword evidence="3" id="KW-1185">Reference proteome</keyword>
<feature type="region of interest" description="Disordered" evidence="1">
    <location>
        <begin position="55"/>
        <end position="120"/>
    </location>
</feature>
<protein>
    <submittedName>
        <fullName evidence="2">Uncharacterized protein</fullName>
    </submittedName>
</protein>
<organism evidence="2 3">
    <name type="scientific">Eumeta variegata</name>
    <name type="common">Bagworm moth</name>
    <name type="synonym">Eumeta japonica</name>
    <dbReference type="NCBI Taxonomy" id="151549"/>
    <lineage>
        <taxon>Eukaryota</taxon>
        <taxon>Metazoa</taxon>
        <taxon>Ecdysozoa</taxon>
        <taxon>Arthropoda</taxon>
        <taxon>Hexapoda</taxon>
        <taxon>Insecta</taxon>
        <taxon>Pterygota</taxon>
        <taxon>Neoptera</taxon>
        <taxon>Endopterygota</taxon>
        <taxon>Lepidoptera</taxon>
        <taxon>Glossata</taxon>
        <taxon>Ditrysia</taxon>
        <taxon>Tineoidea</taxon>
        <taxon>Psychidae</taxon>
        <taxon>Oiketicinae</taxon>
        <taxon>Eumeta</taxon>
    </lineage>
</organism>
<name>A0A4C1Y5H8_EUMVA</name>